<dbReference type="PANTHER" id="PTHR43343">
    <property type="entry name" value="PEPTIDASE S12"/>
    <property type="match status" value="1"/>
</dbReference>
<evidence type="ECO:0000256" key="3">
    <source>
        <dbReference type="SAM" id="MobiDB-lite"/>
    </source>
</evidence>
<dbReference type="PROSITE" id="PS50106">
    <property type="entry name" value="PDZ"/>
    <property type="match status" value="1"/>
</dbReference>
<dbReference type="PANTHER" id="PTHR43343:SF3">
    <property type="entry name" value="PROTEASE DO-LIKE 8, CHLOROPLASTIC"/>
    <property type="match status" value="1"/>
</dbReference>
<keyword evidence="4" id="KW-1133">Transmembrane helix</keyword>
<dbReference type="SUPFAM" id="SSF50156">
    <property type="entry name" value="PDZ domain-like"/>
    <property type="match status" value="1"/>
</dbReference>
<feature type="transmembrane region" description="Helical" evidence="4">
    <location>
        <begin position="101"/>
        <end position="123"/>
    </location>
</feature>
<keyword evidence="1" id="KW-0645">Protease</keyword>
<dbReference type="EMBL" id="BNJG01000001">
    <property type="protein sequence ID" value="GHO54440.1"/>
    <property type="molecule type" value="Genomic_DNA"/>
</dbReference>
<dbReference type="SUPFAM" id="SSF50494">
    <property type="entry name" value="Trypsin-like serine proteases"/>
    <property type="match status" value="1"/>
</dbReference>
<sequence length="467" mass="47716">MQPIDEHLLRPTINERTNHEQSAQETPEDWESRSFEAQPGPTHRPPGANTFGHASPPATPAGLPSSAPTEPAAQPGMLGTQPGMLANQPVQPRRSGLRTSALIALTSLLALVFAVGLFAGWQFGHTGGTALSPSSTSTLQPGASSNVTVPALTGNNADAVREAVISKVQPGVVQVHVSSPGQQVLGSGVIIDGRGYIVTNNHVVAGASTVQVTLANGTMLPATVVGTDPADDLAVIKITPPVSGLTTMHLGDSSKLRVGQSVLAIGSPLGNAETVTSGIVSALNRNVSEGQKGPILPDAIQTDAPINPGNSGGALLDMQGNLIGIPTLNAIDTEFNTPANGLGFAIPVNRINFIAQQMIADGHVTHTGRSILGVIVTNVDQQVAAKNHLSVTSGVMVVNVTSSGPAASAGMKTGDVIVQLGNRSVKSASDLSTALLQHKPGDVVAVKIYRGTQQVTLNIPLGELPVG</sequence>
<evidence type="ECO:0000256" key="2">
    <source>
        <dbReference type="ARBA" id="ARBA00022801"/>
    </source>
</evidence>
<dbReference type="InterPro" id="IPR009003">
    <property type="entry name" value="Peptidase_S1_PA"/>
</dbReference>
<organism evidence="6 7">
    <name type="scientific">Ktedonobacter robiniae</name>
    <dbReference type="NCBI Taxonomy" id="2778365"/>
    <lineage>
        <taxon>Bacteria</taxon>
        <taxon>Bacillati</taxon>
        <taxon>Chloroflexota</taxon>
        <taxon>Ktedonobacteria</taxon>
        <taxon>Ktedonobacterales</taxon>
        <taxon>Ktedonobacteraceae</taxon>
        <taxon>Ktedonobacter</taxon>
    </lineage>
</organism>
<dbReference type="PRINTS" id="PR00834">
    <property type="entry name" value="PROTEASES2C"/>
</dbReference>
<evidence type="ECO:0000313" key="6">
    <source>
        <dbReference type="EMBL" id="GHO54440.1"/>
    </source>
</evidence>
<evidence type="ECO:0000313" key="7">
    <source>
        <dbReference type="Proteomes" id="UP000654345"/>
    </source>
</evidence>
<protein>
    <submittedName>
        <fullName evidence="6">Trypsin</fullName>
    </submittedName>
</protein>
<comment type="caution">
    <text evidence="6">The sequence shown here is derived from an EMBL/GenBank/DDBJ whole genome shotgun (WGS) entry which is preliminary data.</text>
</comment>
<proteinExistence type="predicted"/>
<evidence type="ECO:0000256" key="1">
    <source>
        <dbReference type="ARBA" id="ARBA00022670"/>
    </source>
</evidence>
<dbReference type="SMART" id="SM00228">
    <property type="entry name" value="PDZ"/>
    <property type="match status" value="1"/>
</dbReference>
<keyword evidence="7" id="KW-1185">Reference proteome</keyword>
<dbReference type="InterPro" id="IPR001940">
    <property type="entry name" value="Peptidase_S1C"/>
</dbReference>
<evidence type="ECO:0000256" key="4">
    <source>
        <dbReference type="SAM" id="Phobius"/>
    </source>
</evidence>
<feature type="region of interest" description="Disordered" evidence="3">
    <location>
        <begin position="1"/>
        <end position="92"/>
    </location>
</feature>
<evidence type="ECO:0000259" key="5">
    <source>
        <dbReference type="PROSITE" id="PS50106"/>
    </source>
</evidence>
<feature type="domain" description="PDZ" evidence="5">
    <location>
        <begin position="368"/>
        <end position="452"/>
    </location>
</feature>
<name>A0ABQ3UP08_9CHLR</name>
<reference evidence="6 7" key="1">
    <citation type="journal article" date="2021" name="Int. J. Syst. Evol. Microbiol.">
        <title>Reticulibacter mediterranei gen. nov., sp. nov., within the new family Reticulibacteraceae fam. nov., and Ktedonospora formicarum gen. nov., sp. nov., Ktedonobacter robiniae sp. nov., Dictyobacter formicarum sp. nov. and Dictyobacter arantiisoli sp. nov., belonging to the class Ktedonobacteria.</title>
        <authorList>
            <person name="Yabe S."/>
            <person name="Zheng Y."/>
            <person name="Wang C.M."/>
            <person name="Sakai Y."/>
            <person name="Abe K."/>
            <person name="Yokota A."/>
            <person name="Donadio S."/>
            <person name="Cavaletti L."/>
            <person name="Monciardini P."/>
        </authorList>
    </citation>
    <scope>NUCLEOTIDE SEQUENCE [LARGE SCALE GENOMIC DNA]</scope>
    <source>
        <strain evidence="6 7">SOSP1-30</strain>
    </source>
</reference>
<dbReference type="Pfam" id="PF13365">
    <property type="entry name" value="Trypsin_2"/>
    <property type="match status" value="1"/>
</dbReference>
<dbReference type="InterPro" id="IPR036034">
    <property type="entry name" value="PDZ_sf"/>
</dbReference>
<dbReference type="InterPro" id="IPR001478">
    <property type="entry name" value="PDZ"/>
</dbReference>
<dbReference type="RefSeq" id="WP_201371156.1">
    <property type="nucleotide sequence ID" value="NZ_BNJG01000001.1"/>
</dbReference>
<dbReference type="Pfam" id="PF13180">
    <property type="entry name" value="PDZ_2"/>
    <property type="match status" value="1"/>
</dbReference>
<dbReference type="Gene3D" id="2.40.10.120">
    <property type="match status" value="1"/>
</dbReference>
<keyword evidence="2" id="KW-0378">Hydrolase</keyword>
<dbReference type="Proteomes" id="UP000654345">
    <property type="component" value="Unassembled WGS sequence"/>
</dbReference>
<dbReference type="Gene3D" id="2.30.42.10">
    <property type="match status" value="1"/>
</dbReference>
<keyword evidence="4" id="KW-0812">Transmembrane</keyword>
<accession>A0ABQ3UP08</accession>
<gene>
    <name evidence="6" type="ORF">KSB_29150</name>
</gene>
<dbReference type="InterPro" id="IPR051201">
    <property type="entry name" value="Chloro_Bact_Ser_Proteases"/>
</dbReference>
<keyword evidence="4" id="KW-0472">Membrane</keyword>